<gene>
    <name evidence="1" type="ORF">Ahy_A08g040863</name>
</gene>
<dbReference type="EMBL" id="SDMP01000008">
    <property type="protein sequence ID" value="RYR44539.1"/>
    <property type="molecule type" value="Genomic_DNA"/>
</dbReference>
<evidence type="ECO:0000313" key="1">
    <source>
        <dbReference type="EMBL" id="RYR44539.1"/>
    </source>
</evidence>
<dbReference type="AlphaFoldDB" id="A0A445C0U2"/>
<organism evidence="1 2">
    <name type="scientific">Arachis hypogaea</name>
    <name type="common">Peanut</name>
    <dbReference type="NCBI Taxonomy" id="3818"/>
    <lineage>
        <taxon>Eukaryota</taxon>
        <taxon>Viridiplantae</taxon>
        <taxon>Streptophyta</taxon>
        <taxon>Embryophyta</taxon>
        <taxon>Tracheophyta</taxon>
        <taxon>Spermatophyta</taxon>
        <taxon>Magnoliopsida</taxon>
        <taxon>eudicotyledons</taxon>
        <taxon>Gunneridae</taxon>
        <taxon>Pentapetalae</taxon>
        <taxon>rosids</taxon>
        <taxon>fabids</taxon>
        <taxon>Fabales</taxon>
        <taxon>Fabaceae</taxon>
        <taxon>Papilionoideae</taxon>
        <taxon>50 kb inversion clade</taxon>
        <taxon>dalbergioids sensu lato</taxon>
        <taxon>Dalbergieae</taxon>
        <taxon>Pterocarpus clade</taxon>
        <taxon>Arachis</taxon>
    </lineage>
</organism>
<dbReference type="Proteomes" id="UP000289738">
    <property type="component" value="Chromosome A08"/>
</dbReference>
<protein>
    <submittedName>
        <fullName evidence="1">Uncharacterized protein</fullName>
    </submittedName>
</protein>
<evidence type="ECO:0000313" key="2">
    <source>
        <dbReference type="Proteomes" id="UP000289738"/>
    </source>
</evidence>
<proteinExistence type="predicted"/>
<sequence>MIAVLVKPHVRCCYFNTLDLTQEELVKVILVYSGFIVELFWRHHYVRELGIMGCPKSHIGCDFPLSCCYFQCFNSFGFPYNGDNDIIIRVNYFTDLLRAFWLKPIGAIIEEMW</sequence>
<reference evidence="1 2" key="1">
    <citation type="submission" date="2019-01" db="EMBL/GenBank/DDBJ databases">
        <title>Sequencing of cultivated peanut Arachis hypogaea provides insights into genome evolution and oil improvement.</title>
        <authorList>
            <person name="Chen X."/>
        </authorList>
    </citation>
    <scope>NUCLEOTIDE SEQUENCE [LARGE SCALE GENOMIC DNA]</scope>
    <source>
        <strain evidence="2">cv. Fuhuasheng</strain>
        <tissue evidence="1">Leaves</tissue>
    </source>
</reference>
<accession>A0A445C0U2</accession>
<name>A0A445C0U2_ARAHY</name>
<comment type="caution">
    <text evidence="1">The sequence shown here is derived from an EMBL/GenBank/DDBJ whole genome shotgun (WGS) entry which is preliminary data.</text>
</comment>
<keyword evidence="2" id="KW-1185">Reference proteome</keyword>